<dbReference type="InterPro" id="IPR002401">
    <property type="entry name" value="Cyt_P450_E_grp-I"/>
</dbReference>
<keyword evidence="3" id="KW-0408">Iron</keyword>
<dbReference type="AlphaFoldDB" id="A0A6J1KQX1"/>
<dbReference type="KEGG" id="cmax:111497450"/>
<keyword evidence="4" id="KW-0812">Transmembrane</keyword>
<dbReference type="GO" id="GO:0005506">
    <property type="term" value="F:iron ion binding"/>
    <property type="evidence" value="ECO:0007669"/>
    <property type="project" value="InterPro"/>
</dbReference>
<reference evidence="6" key="1">
    <citation type="submission" date="2025-08" db="UniProtKB">
        <authorList>
            <consortium name="RefSeq"/>
        </authorList>
    </citation>
    <scope>IDENTIFICATION</scope>
    <source>
        <tissue evidence="6">Young leaves</tissue>
    </source>
</reference>
<gene>
    <name evidence="6" type="primary">LOC111497450</name>
</gene>
<organism evidence="5 6">
    <name type="scientific">Cucurbita maxima</name>
    <name type="common">Pumpkin</name>
    <name type="synonym">Winter squash</name>
    <dbReference type="NCBI Taxonomy" id="3661"/>
    <lineage>
        <taxon>Eukaryota</taxon>
        <taxon>Viridiplantae</taxon>
        <taxon>Streptophyta</taxon>
        <taxon>Embryophyta</taxon>
        <taxon>Tracheophyta</taxon>
        <taxon>Spermatophyta</taxon>
        <taxon>Magnoliopsida</taxon>
        <taxon>eudicotyledons</taxon>
        <taxon>Gunneridae</taxon>
        <taxon>Pentapetalae</taxon>
        <taxon>rosids</taxon>
        <taxon>fabids</taxon>
        <taxon>Cucurbitales</taxon>
        <taxon>Cucurbitaceae</taxon>
        <taxon>Cucurbiteae</taxon>
        <taxon>Cucurbita</taxon>
    </lineage>
</organism>
<dbReference type="GO" id="GO:0016705">
    <property type="term" value="F:oxidoreductase activity, acting on paired donors, with incorporation or reduction of molecular oxygen"/>
    <property type="evidence" value="ECO:0007669"/>
    <property type="project" value="InterPro"/>
</dbReference>
<dbReference type="PRINTS" id="PR00463">
    <property type="entry name" value="EP450I"/>
</dbReference>
<accession>A0A6J1KQX1</accession>
<dbReference type="GO" id="GO:0004497">
    <property type="term" value="F:monooxygenase activity"/>
    <property type="evidence" value="ECO:0007669"/>
    <property type="project" value="InterPro"/>
</dbReference>
<feature type="transmembrane region" description="Helical" evidence="4">
    <location>
        <begin position="296"/>
        <end position="317"/>
    </location>
</feature>
<dbReference type="Proteomes" id="UP000504608">
    <property type="component" value="Unplaced"/>
</dbReference>
<evidence type="ECO:0000313" key="5">
    <source>
        <dbReference type="Proteomes" id="UP000504608"/>
    </source>
</evidence>
<keyword evidence="4" id="KW-0472">Membrane</keyword>
<evidence type="ECO:0000313" key="6">
    <source>
        <dbReference type="RefSeq" id="XP_023004011.1"/>
    </source>
</evidence>
<comment type="similarity">
    <text evidence="1">Belongs to the cytochrome P450 family.</text>
</comment>
<dbReference type="GO" id="GO:0020037">
    <property type="term" value="F:heme binding"/>
    <property type="evidence" value="ECO:0007669"/>
    <property type="project" value="InterPro"/>
</dbReference>
<keyword evidence="2" id="KW-0479">Metal-binding</keyword>
<dbReference type="Pfam" id="PF00067">
    <property type="entry name" value="p450"/>
    <property type="match status" value="1"/>
</dbReference>
<evidence type="ECO:0000256" key="3">
    <source>
        <dbReference type="ARBA" id="ARBA00023004"/>
    </source>
</evidence>
<dbReference type="InterPro" id="IPR001128">
    <property type="entry name" value="Cyt_P450"/>
</dbReference>
<proteinExistence type="inferred from homology"/>
<dbReference type="SUPFAM" id="SSF48264">
    <property type="entry name" value="Cytochrome P450"/>
    <property type="match status" value="1"/>
</dbReference>
<name>A0A6J1KQX1_CUCMA</name>
<dbReference type="GeneID" id="111497450"/>
<evidence type="ECO:0000256" key="4">
    <source>
        <dbReference type="SAM" id="Phobius"/>
    </source>
</evidence>
<feature type="transmembrane region" description="Helical" evidence="4">
    <location>
        <begin position="6"/>
        <end position="25"/>
    </location>
</feature>
<dbReference type="InterPro" id="IPR036396">
    <property type="entry name" value="Cyt_P450_sf"/>
</dbReference>
<dbReference type="PANTHER" id="PTHR47955">
    <property type="entry name" value="CYTOCHROME P450 FAMILY 71 PROTEIN"/>
    <property type="match status" value="1"/>
</dbReference>
<dbReference type="Gene3D" id="1.10.630.10">
    <property type="entry name" value="Cytochrome P450"/>
    <property type="match status" value="1"/>
</dbReference>
<dbReference type="RefSeq" id="XP_023004011.1">
    <property type="nucleotide sequence ID" value="XM_023148243.1"/>
</dbReference>
<evidence type="ECO:0000256" key="1">
    <source>
        <dbReference type="ARBA" id="ARBA00010617"/>
    </source>
</evidence>
<dbReference type="PANTHER" id="PTHR47955:SF15">
    <property type="entry name" value="CYTOCHROME P450 71A2-LIKE"/>
    <property type="match status" value="1"/>
</dbReference>
<keyword evidence="4" id="KW-1133">Transmembrane helix</keyword>
<keyword evidence="5" id="KW-1185">Reference proteome</keyword>
<sequence length="327" mass="37078">METLQTLLLLPISFTAFVLILIFLLQKWLLSNQNTSKASPPSPPKLPIVGHLLNLGRLPRITLQNYARRYGPLFLLHLGAKPTIVVSSPQLARDIMKTHDLIFANRPKSSVADKLLYGSKDIAMSPYGEYWRQMRSIGVLHLLSNNRVQSFRYVREQEVKAMIDNIQHNPLSVNLTELFSRLTNDVICRVALGRKYGIGEDGTKFRSLLLQFGESMASFSIRDFIPWLGWIDGISGLDVQAKRAAKELDVFLDRVIQDHVHPENRDEHNDLVDTLLCIKTEDSIGFPLEMDSIKAVILDMFAAGTVVGFYCTVWLYHKLLDMSTQTP</sequence>
<dbReference type="OrthoDB" id="1470350at2759"/>
<protein>
    <submittedName>
        <fullName evidence="6">Cytochrome P450 71A22-like</fullName>
    </submittedName>
</protein>
<evidence type="ECO:0000256" key="2">
    <source>
        <dbReference type="ARBA" id="ARBA00022723"/>
    </source>
</evidence>